<name>A0A6U4I0R4_9STRA</name>
<evidence type="ECO:0000313" key="2">
    <source>
        <dbReference type="EMBL" id="CAD9261610.1"/>
    </source>
</evidence>
<organism evidence="2">
    <name type="scientific">Phaeomonas parva</name>
    <dbReference type="NCBI Taxonomy" id="124430"/>
    <lineage>
        <taxon>Eukaryota</taxon>
        <taxon>Sar</taxon>
        <taxon>Stramenopiles</taxon>
        <taxon>Ochrophyta</taxon>
        <taxon>Pinguiophyceae</taxon>
        <taxon>Pinguiochrysidales</taxon>
        <taxon>Pinguiochrysidaceae</taxon>
        <taxon>Phaeomonas</taxon>
    </lineage>
</organism>
<dbReference type="AlphaFoldDB" id="A0A6U4I0R4"/>
<accession>A0A6U4I0R4</accession>
<protein>
    <submittedName>
        <fullName evidence="2">Uncharacterized protein</fullName>
    </submittedName>
</protein>
<evidence type="ECO:0000313" key="1">
    <source>
        <dbReference type="EMBL" id="CAD9261609.1"/>
    </source>
</evidence>
<reference evidence="2" key="1">
    <citation type="submission" date="2021-01" db="EMBL/GenBank/DDBJ databases">
        <authorList>
            <person name="Corre E."/>
            <person name="Pelletier E."/>
            <person name="Niang G."/>
            <person name="Scheremetjew M."/>
            <person name="Finn R."/>
            <person name="Kale V."/>
            <person name="Holt S."/>
            <person name="Cochrane G."/>
            <person name="Meng A."/>
            <person name="Brown T."/>
            <person name="Cohen L."/>
        </authorList>
    </citation>
    <scope>NUCLEOTIDE SEQUENCE</scope>
    <source>
        <strain evidence="2">CCMP2877</strain>
    </source>
</reference>
<gene>
    <name evidence="1" type="ORF">PPAR1163_LOCUS19989</name>
    <name evidence="2" type="ORF">PPAR1163_LOCUS19990</name>
</gene>
<dbReference type="EMBL" id="HBGJ01031555">
    <property type="protein sequence ID" value="CAD9261610.1"/>
    <property type="molecule type" value="Transcribed_RNA"/>
</dbReference>
<sequence length="94" mass="10159">MSQTITFVLDDLPEPGERGAPGKPRLVVQASGKEALLRFLEVEARALGEALAQDASSEGPTLDQNAALANVLRSVQVITNAEEVEKHYEGRMRT</sequence>
<dbReference type="EMBL" id="HBGJ01031554">
    <property type="protein sequence ID" value="CAD9261609.1"/>
    <property type="molecule type" value="Transcribed_RNA"/>
</dbReference>
<proteinExistence type="predicted"/>